<comment type="caution">
    <text evidence="3">The sequence shown here is derived from an EMBL/GenBank/DDBJ whole genome shotgun (WGS) entry which is preliminary data.</text>
</comment>
<dbReference type="EMBL" id="JAODNV010000024">
    <property type="protein sequence ID" value="MCT8992090.1"/>
    <property type="molecule type" value="Genomic_DNA"/>
</dbReference>
<dbReference type="Proteomes" id="UP001149009">
    <property type="component" value="Unassembled WGS sequence"/>
</dbReference>
<evidence type="ECO:0000313" key="3">
    <source>
        <dbReference type="EMBL" id="MCT8992090.1"/>
    </source>
</evidence>
<organism evidence="3 4">
    <name type="scientific">Chelativorans petroleitrophicus</name>
    <dbReference type="NCBI Taxonomy" id="2975484"/>
    <lineage>
        <taxon>Bacteria</taxon>
        <taxon>Pseudomonadati</taxon>
        <taxon>Pseudomonadota</taxon>
        <taxon>Alphaproteobacteria</taxon>
        <taxon>Hyphomicrobiales</taxon>
        <taxon>Phyllobacteriaceae</taxon>
        <taxon>Chelativorans</taxon>
    </lineage>
</organism>
<evidence type="ECO:0000256" key="2">
    <source>
        <dbReference type="SAM" id="Phobius"/>
    </source>
</evidence>
<keyword evidence="2" id="KW-1133">Transmembrane helix</keyword>
<protein>
    <submittedName>
        <fullName evidence="3">Uncharacterized protein</fullName>
    </submittedName>
</protein>
<evidence type="ECO:0000313" key="4">
    <source>
        <dbReference type="Proteomes" id="UP001149009"/>
    </source>
</evidence>
<dbReference type="RefSeq" id="WP_261517042.1">
    <property type="nucleotide sequence ID" value="NZ_JAODNV010000024.1"/>
</dbReference>
<keyword evidence="4" id="KW-1185">Reference proteome</keyword>
<keyword evidence="2" id="KW-0812">Transmembrane</keyword>
<proteinExistence type="predicted"/>
<evidence type="ECO:0000256" key="1">
    <source>
        <dbReference type="SAM" id="MobiDB-lite"/>
    </source>
</evidence>
<dbReference type="AlphaFoldDB" id="A0A9X3B0L3"/>
<keyword evidence="2" id="KW-0472">Membrane</keyword>
<gene>
    <name evidence="3" type="ORF">NYR54_17650</name>
</gene>
<feature type="transmembrane region" description="Helical" evidence="2">
    <location>
        <begin position="77"/>
        <end position="98"/>
    </location>
</feature>
<reference evidence="3" key="1">
    <citation type="submission" date="2022-08" db="EMBL/GenBank/DDBJ databases">
        <title>Chelativorans sichuanense sp. nov., a paraffin oil-degrading bacterium isolated from a mixture of oil-based drill cuttings and paddy soil.</title>
        <authorList>
            <person name="Yu J."/>
            <person name="Liu H."/>
            <person name="Chen Q."/>
        </authorList>
    </citation>
    <scope>NUCLEOTIDE SEQUENCE</scope>
    <source>
        <strain evidence="3">SCAU 2101</strain>
    </source>
</reference>
<feature type="compositionally biased region" description="Basic and acidic residues" evidence="1">
    <location>
        <begin position="8"/>
        <end position="32"/>
    </location>
</feature>
<feature type="region of interest" description="Disordered" evidence="1">
    <location>
        <begin position="1"/>
        <end position="68"/>
    </location>
</feature>
<feature type="compositionally biased region" description="Basic and acidic residues" evidence="1">
    <location>
        <begin position="53"/>
        <end position="68"/>
    </location>
</feature>
<name>A0A9X3B0L3_9HYPH</name>
<accession>A0A9X3B0L3</accession>
<sequence>MSARKVHHAEPPTVDRLRSDIDDGRTADKVRFPDPAAAPLGSDDEAAGTPVSKDQRRQEVEARQHADAPRREAPGALWLYALLIVGAAFFIAGVLTLLRM</sequence>